<dbReference type="Gene3D" id="3.90.1140.10">
    <property type="entry name" value="Cyclic phosphodiesterase"/>
    <property type="match status" value="1"/>
</dbReference>
<sequence>MPTRPTSQDNDGWPDLPGDTALTLHVPEADALVRTPSRAHITLLYPFLPLDRITPETDAELRSLFASAPPLPLTFTEVRRWPGVLYLPPAPDDPLRALTKALRQRWPEAVPYRGIFGDEGLDPHLTLASGAGTDDVPETEFTGALPLHARVESVKLIVTEGAGTGWRDLRTYRLGPPGY</sequence>
<dbReference type="Proteomes" id="UP001354931">
    <property type="component" value="Unassembled WGS sequence"/>
</dbReference>
<dbReference type="SUPFAM" id="SSF55144">
    <property type="entry name" value="LigT-like"/>
    <property type="match status" value="1"/>
</dbReference>
<dbReference type="InterPro" id="IPR009097">
    <property type="entry name" value="Cyclic_Pdiesterase"/>
</dbReference>
<accession>A0ABU6F998</accession>
<proteinExistence type="predicted"/>
<dbReference type="RefSeq" id="WP_326017541.1">
    <property type="nucleotide sequence ID" value="NZ_JAOZYC010000119.1"/>
</dbReference>
<evidence type="ECO:0000313" key="2">
    <source>
        <dbReference type="Proteomes" id="UP001354931"/>
    </source>
</evidence>
<keyword evidence="1" id="KW-0436">Ligase</keyword>
<name>A0ABU6F998_9ACTN</name>
<reference evidence="1 2" key="1">
    <citation type="submission" date="2022-10" db="EMBL/GenBank/DDBJ databases">
        <authorList>
            <person name="Xie J."/>
            <person name="Shen N."/>
        </authorList>
    </citation>
    <scope>NUCLEOTIDE SEQUENCE [LARGE SCALE GENOMIC DNA]</scope>
    <source>
        <strain evidence="1 2">YIM65594</strain>
    </source>
</reference>
<comment type="caution">
    <text evidence="1">The sequence shown here is derived from an EMBL/GenBank/DDBJ whole genome shotgun (WGS) entry which is preliminary data.</text>
</comment>
<dbReference type="EMBL" id="JAOZYC010000119">
    <property type="protein sequence ID" value="MEB8339421.1"/>
    <property type="molecule type" value="Genomic_DNA"/>
</dbReference>
<gene>
    <name evidence="1" type="ORF">OKJ99_18165</name>
</gene>
<dbReference type="Pfam" id="PF13563">
    <property type="entry name" value="2_5_RNA_ligase2"/>
    <property type="match status" value="1"/>
</dbReference>
<protein>
    <submittedName>
        <fullName evidence="1">2'-5' RNA ligase family protein</fullName>
    </submittedName>
</protein>
<keyword evidence="2" id="KW-1185">Reference proteome</keyword>
<organism evidence="1 2">
    <name type="scientific">Streptomyces endophyticus</name>
    <dbReference type="NCBI Taxonomy" id="714166"/>
    <lineage>
        <taxon>Bacteria</taxon>
        <taxon>Bacillati</taxon>
        <taxon>Actinomycetota</taxon>
        <taxon>Actinomycetes</taxon>
        <taxon>Kitasatosporales</taxon>
        <taxon>Streptomycetaceae</taxon>
        <taxon>Streptomyces</taxon>
    </lineage>
</organism>
<evidence type="ECO:0000313" key="1">
    <source>
        <dbReference type="EMBL" id="MEB8339421.1"/>
    </source>
</evidence>
<dbReference type="GO" id="GO:0016874">
    <property type="term" value="F:ligase activity"/>
    <property type="evidence" value="ECO:0007669"/>
    <property type="project" value="UniProtKB-KW"/>
</dbReference>